<comment type="caution">
    <text evidence="2">The sequence shown here is derived from an EMBL/GenBank/DDBJ whole genome shotgun (WGS) entry which is preliminary data.</text>
</comment>
<feature type="compositionally biased region" description="Low complexity" evidence="1">
    <location>
        <begin position="258"/>
        <end position="273"/>
    </location>
</feature>
<feature type="region of interest" description="Disordered" evidence="1">
    <location>
        <begin position="333"/>
        <end position="366"/>
    </location>
</feature>
<feature type="region of interest" description="Disordered" evidence="1">
    <location>
        <begin position="217"/>
        <end position="273"/>
    </location>
</feature>
<evidence type="ECO:0000313" key="3">
    <source>
        <dbReference type="Proteomes" id="UP001338125"/>
    </source>
</evidence>
<dbReference type="Proteomes" id="UP001338125">
    <property type="component" value="Unassembled WGS sequence"/>
</dbReference>
<keyword evidence="3" id="KW-1185">Reference proteome</keyword>
<feature type="compositionally biased region" description="Basic and acidic residues" evidence="1">
    <location>
        <begin position="171"/>
        <end position="191"/>
    </location>
</feature>
<feature type="compositionally biased region" description="Acidic residues" evidence="1">
    <location>
        <begin position="218"/>
        <end position="227"/>
    </location>
</feature>
<feature type="region of interest" description="Disordered" evidence="1">
    <location>
        <begin position="171"/>
        <end position="192"/>
    </location>
</feature>
<evidence type="ECO:0000256" key="1">
    <source>
        <dbReference type="SAM" id="MobiDB-lite"/>
    </source>
</evidence>
<dbReference type="EMBL" id="JAVFKD010000014">
    <property type="protein sequence ID" value="KAK5990993.1"/>
    <property type="molecule type" value="Genomic_DNA"/>
</dbReference>
<evidence type="ECO:0000313" key="2">
    <source>
        <dbReference type="EMBL" id="KAK5990993.1"/>
    </source>
</evidence>
<proteinExistence type="predicted"/>
<feature type="region of interest" description="Disordered" evidence="1">
    <location>
        <begin position="1"/>
        <end position="25"/>
    </location>
</feature>
<gene>
    <name evidence="2" type="ORF">PT974_09268</name>
</gene>
<feature type="compositionally biased region" description="Polar residues" evidence="1">
    <location>
        <begin position="14"/>
        <end position="23"/>
    </location>
</feature>
<name>A0ABR0SFS3_9HYPO</name>
<organism evidence="2 3">
    <name type="scientific">Cladobotryum mycophilum</name>
    <dbReference type="NCBI Taxonomy" id="491253"/>
    <lineage>
        <taxon>Eukaryota</taxon>
        <taxon>Fungi</taxon>
        <taxon>Dikarya</taxon>
        <taxon>Ascomycota</taxon>
        <taxon>Pezizomycotina</taxon>
        <taxon>Sordariomycetes</taxon>
        <taxon>Hypocreomycetidae</taxon>
        <taxon>Hypocreales</taxon>
        <taxon>Hypocreaceae</taxon>
        <taxon>Cladobotryum</taxon>
    </lineage>
</organism>
<protein>
    <submittedName>
        <fullName evidence="2">Uncharacterized protein</fullName>
    </submittedName>
</protein>
<accession>A0ABR0SFS3</accession>
<reference evidence="2 3" key="1">
    <citation type="submission" date="2024-01" db="EMBL/GenBank/DDBJ databases">
        <title>Complete genome of Cladobotryum mycophilum ATHUM6906.</title>
        <authorList>
            <person name="Christinaki A.C."/>
            <person name="Myridakis A.I."/>
            <person name="Kouvelis V.N."/>
        </authorList>
    </citation>
    <scope>NUCLEOTIDE SEQUENCE [LARGE SCALE GENOMIC DNA]</scope>
    <source>
        <strain evidence="2 3">ATHUM6906</strain>
    </source>
</reference>
<sequence>MQLHNELGHRPKSPTYSCASSSKLRPEPVPASLLANLEARRRDLVRELGPCRSGCKELDDYILLGGGFERGCVVGISAEDEDGFGMVLGLQVLVCSLLDGVERSVLIITPKPSNAVLGPLRNGITTALAAKGLTPEEVARKRKQYLDQVMLSCVFDMDGLCEVLADLDMPESEKNESMMPKPDDPAAGKLKEHGRRNNASLIGNSPQKKSLPLFEIQDSQDEEEEESIPLPSSPKGHLSAGRQEPAPKISNNDDASANHFTNPNTNNDTNGSNNLKLPEVIIITHFSSILTSLYTQREKSAAHITLQLLSSRLRHLSRTLSSHPLILLLNSTDSSNTSTETYQKSNLVNLPQPPSSNADTVQQPTTSKAVDPTLRSIFNPPLPARYIRPSPADEAFRRRIHKTNKPSFGMIFTQLLDLHLLCTRVPRTTPVIEKASPSTQFLCYVTVVEVLLDEMGLWEGKRGNRRRREQRWAPFDVRRGCVTDAFDLRVRKMS</sequence>
<feature type="compositionally biased region" description="Polar residues" evidence="1">
    <location>
        <begin position="342"/>
        <end position="366"/>
    </location>
</feature>